<evidence type="ECO:0000256" key="5">
    <source>
        <dbReference type="ARBA" id="ARBA00022692"/>
    </source>
</evidence>
<protein>
    <submittedName>
        <fullName evidence="10">Putative spermidine/putrescine transport system permease protein/spermidine/putrescine transport system permease protein</fullName>
    </submittedName>
</protein>
<dbReference type="EMBL" id="FNNP01000002">
    <property type="protein sequence ID" value="SDX04588.1"/>
    <property type="molecule type" value="Genomic_DNA"/>
</dbReference>
<keyword evidence="6 8" id="KW-1133">Transmembrane helix</keyword>
<dbReference type="OrthoDB" id="9807047at2"/>
<evidence type="ECO:0000259" key="9">
    <source>
        <dbReference type="PROSITE" id="PS50928"/>
    </source>
</evidence>
<dbReference type="SUPFAM" id="SSF161098">
    <property type="entry name" value="MetI-like"/>
    <property type="match status" value="1"/>
</dbReference>
<dbReference type="STRING" id="985054.SAMN05444358_102285"/>
<evidence type="ECO:0000256" key="3">
    <source>
        <dbReference type="ARBA" id="ARBA00022448"/>
    </source>
</evidence>
<keyword evidence="5 8" id="KW-0812">Transmembrane</keyword>
<gene>
    <name evidence="10" type="ORF">SAMN05444358_102285</name>
</gene>
<dbReference type="GO" id="GO:0055085">
    <property type="term" value="P:transmembrane transport"/>
    <property type="evidence" value="ECO:0007669"/>
    <property type="project" value="InterPro"/>
</dbReference>
<dbReference type="AlphaFoldDB" id="A0A1H2YIF5"/>
<feature type="transmembrane region" description="Helical" evidence="8">
    <location>
        <begin position="254"/>
        <end position="280"/>
    </location>
</feature>
<proteinExistence type="inferred from homology"/>
<evidence type="ECO:0000313" key="11">
    <source>
        <dbReference type="Proteomes" id="UP000183400"/>
    </source>
</evidence>
<comment type="similarity">
    <text evidence="2">Belongs to the binding-protein-dependent transport system permease family. CysTW subfamily.</text>
</comment>
<keyword evidence="3 8" id="KW-0813">Transport</keyword>
<reference evidence="11" key="1">
    <citation type="submission" date="2016-10" db="EMBL/GenBank/DDBJ databases">
        <authorList>
            <person name="Varghese N."/>
            <person name="Submissions S."/>
        </authorList>
    </citation>
    <scope>NUCLEOTIDE SEQUENCE [LARGE SCALE GENOMIC DNA]</scope>
    <source>
        <strain evidence="11">DSM 27839</strain>
    </source>
</reference>
<comment type="subcellular location">
    <subcellularLocation>
        <location evidence="1 8">Cell membrane</location>
        <topology evidence="1 8">Multi-pass membrane protein</topology>
    </subcellularLocation>
</comment>
<feature type="transmembrane region" description="Helical" evidence="8">
    <location>
        <begin position="26"/>
        <end position="54"/>
    </location>
</feature>
<accession>A0A1H2YIF5</accession>
<dbReference type="PROSITE" id="PS50928">
    <property type="entry name" value="ABC_TM1"/>
    <property type="match status" value="1"/>
</dbReference>
<keyword evidence="4" id="KW-1003">Cell membrane</keyword>
<dbReference type="PANTHER" id="PTHR42929">
    <property type="entry name" value="INNER MEMBRANE ABC TRANSPORTER PERMEASE PROTEIN YDCU-RELATED-RELATED"/>
    <property type="match status" value="1"/>
</dbReference>
<evidence type="ECO:0000256" key="6">
    <source>
        <dbReference type="ARBA" id="ARBA00022989"/>
    </source>
</evidence>
<feature type="transmembrane region" description="Helical" evidence="8">
    <location>
        <begin position="110"/>
        <end position="133"/>
    </location>
</feature>
<evidence type="ECO:0000256" key="7">
    <source>
        <dbReference type="ARBA" id="ARBA00023136"/>
    </source>
</evidence>
<feature type="transmembrane region" description="Helical" evidence="8">
    <location>
        <begin position="208"/>
        <end position="234"/>
    </location>
</feature>
<name>A0A1H2YIF5_9RHOB</name>
<keyword evidence="7 8" id="KW-0472">Membrane</keyword>
<keyword evidence="11" id="KW-1185">Reference proteome</keyword>
<evidence type="ECO:0000256" key="4">
    <source>
        <dbReference type="ARBA" id="ARBA00022475"/>
    </source>
</evidence>
<sequence length="294" mass="33013">MSEQIISYPNQSALQVDERREDRRNLLLMAPALVMMTVVILVPIGWLFFMSFWGENGFTLEHYQRMSHPGYRLTFIRTFQISVLVTIMSVLLGYPVAYLMTKSSPRVASIIMMCVLLPFWTSILVRTYAWLILLQRRGIINGWLMDAELIDRPLRLVHNMTGTVIGMTHILLPFMILPLYSSMKAIDGDLLKAARNAGATPSQAFRQVFLPLSVPGLAAGIVVVFVLCLGFYITPEILGGGRIVMWSKQIQNAVTLHATWGPASALGVVLLVVTLGTLWIMTRIFRINRFLGGL</sequence>
<evidence type="ECO:0000256" key="8">
    <source>
        <dbReference type="RuleBase" id="RU363032"/>
    </source>
</evidence>
<evidence type="ECO:0000256" key="1">
    <source>
        <dbReference type="ARBA" id="ARBA00004651"/>
    </source>
</evidence>
<dbReference type="Pfam" id="PF00528">
    <property type="entry name" value="BPD_transp_1"/>
    <property type="match status" value="1"/>
</dbReference>
<dbReference type="Proteomes" id="UP000183400">
    <property type="component" value="Unassembled WGS sequence"/>
</dbReference>
<dbReference type="GO" id="GO:0005886">
    <property type="term" value="C:plasma membrane"/>
    <property type="evidence" value="ECO:0007669"/>
    <property type="project" value="UniProtKB-SubCell"/>
</dbReference>
<organism evidence="10 11">
    <name type="scientific">Ruegeria halocynthiae</name>
    <dbReference type="NCBI Taxonomy" id="985054"/>
    <lineage>
        <taxon>Bacteria</taxon>
        <taxon>Pseudomonadati</taxon>
        <taxon>Pseudomonadota</taxon>
        <taxon>Alphaproteobacteria</taxon>
        <taxon>Rhodobacterales</taxon>
        <taxon>Roseobacteraceae</taxon>
        <taxon>Ruegeria</taxon>
    </lineage>
</organism>
<dbReference type="InterPro" id="IPR000515">
    <property type="entry name" value="MetI-like"/>
</dbReference>
<dbReference type="RefSeq" id="WP_074736796.1">
    <property type="nucleotide sequence ID" value="NZ_FNNP01000002.1"/>
</dbReference>
<dbReference type="PANTHER" id="PTHR42929:SF5">
    <property type="entry name" value="ABC TRANSPORTER PERMEASE PROTEIN"/>
    <property type="match status" value="1"/>
</dbReference>
<feature type="transmembrane region" description="Helical" evidence="8">
    <location>
        <begin position="160"/>
        <end position="180"/>
    </location>
</feature>
<feature type="transmembrane region" description="Helical" evidence="8">
    <location>
        <begin position="74"/>
        <end position="98"/>
    </location>
</feature>
<feature type="domain" description="ABC transmembrane type-1" evidence="9">
    <location>
        <begin position="75"/>
        <end position="281"/>
    </location>
</feature>
<dbReference type="CDD" id="cd06261">
    <property type="entry name" value="TM_PBP2"/>
    <property type="match status" value="1"/>
</dbReference>
<evidence type="ECO:0000256" key="2">
    <source>
        <dbReference type="ARBA" id="ARBA00007069"/>
    </source>
</evidence>
<dbReference type="Gene3D" id="1.10.3720.10">
    <property type="entry name" value="MetI-like"/>
    <property type="match status" value="1"/>
</dbReference>
<evidence type="ECO:0000313" key="10">
    <source>
        <dbReference type="EMBL" id="SDX04588.1"/>
    </source>
</evidence>
<dbReference type="InterPro" id="IPR035906">
    <property type="entry name" value="MetI-like_sf"/>
</dbReference>